<dbReference type="AlphaFoldDB" id="A0A0G0X4N0"/>
<feature type="transmembrane region" description="Helical" evidence="1">
    <location>
        <begin position="928"/>
        <end position="947"/>
    </location>
</feature>
<feature type="transmembrane region" description="Helical" evidence="1">
    <location>
        <begin position="750"/>
        <end position="772"/>
    </location>
</feature>
<feature type="transmembrane region" description="Helical" evidence="1">
    <location>
        <begin position="824"/>
        <end position="841"/>
    </location>
</feature>
<dbReference type="EMBL" id="LCAB01000011">
    <property type="protein sequence ID" value="KKR82567.1"/>
    <property type="molecule type" value="Genomic_DNA"/>
</dbReference>
<feature type="transmembrane region" description="Helical" evidence="1">
    <location>
        <begin position="992"/>
        <end position="1013"/>
    </location>
</feature>
<name>A0A0G0X4N0_9BACT</name>
<feature type="transmembrane region" description="Helical" evidence="1">
    <location>
        <begin position="959"/>
        <end position="980"/>
    </location>
</feature>
<dbReference type="Gene3D" id="3.20.20.510">
    <property type="entry name" value="Uncharacterised protein PF12979, DUF3863"/>
    <property type="match status" value="1"/>
</dbReference>
<feature type="transmembrane region" description="Helical" evidence="1">
    <location>
        <begin position="895"/>
        <end position="916"/>
    </location>
</feature>
<protein>
    <submittedName>
        <fullName evidence="2">Uncharacterized protein</fullName>
    </submittedName>
</protein>
<keyword evidence="1" id="KW-0472">Membrane</keyword>
<proteinExistence type="predicted"/>
<feature type="transmembrane region" description="Helical" evidence="1">
    <location>
        <begin position="711"/>
        <end position="730"/>
    </location>
</feature>
<feature type="transmembrane region" description="Helical" evidence="1">
    <location>
        <begin position="500"/>
        <end position="519"/>
    </location>
</feature>
<evidence type="ECO:0000256" key="1">
    <source>
        <dbReference type="SAM" id="Phobius"/>
    </source>
</evidence>
<evidence type="ECO:0000313" key="2">
    <source>
        <dbReference type="EMBL" id="KKR82567.1"/>
    </source>
</evidence>
<accession>A0A0G0X4N0</accession>
<feature type="transmembrane region" description="Helical" evidence="1">
    <location>
        <begin position="587"/>
        <end position="608"/>
    </location>
</feature>
<comment type="caution">
    <text evidence="2">The sequence shown here is derived from an EMBL/GenBank/DDBJ whole genome shotgun (WGS) entry which is preliminary data.</text>
</comment>
<feature type="transmembrane region" description="Helical" evidence="1">
    <location>
        <begin position="686"/>
        <end position="704"/>
    </location>
</feature>
<feature type="transmembrane region" description="Helical" evidence="1">
    <location>
        <begin position="556"/>
        <end position="575"/>
    </location>
</feature>
<reference evidence="2 3" key="1">
    <citation type="journal article" date="2015" name="Nature">
        <title>rRNA introns, odd ribosomes, and small enigmatic genomes across a large radiation of phyla.</title>
        <authorList>
            <person name="Brown C.T."/>
            <person name="Hug L.A."/>
            <person name="Thomas B.C."/>
            <person name="Sharon I."/>
            <person name="Castelle C.J."/>
            <person name="Singh A."/>
            <person name="Wilkins M.J."/>
            <person name="Williams K.H."/>
            <person name="Banfield J.F."/>
        </authorList>
    </citation>
    <scope>NUCLEOTIDE SEQUENCE [LARGE SCALE GENOMIC DNA]</scope>
</reference>
<feature type="transmembrane region" description="Helical" evidence="1">
    <location>
        <begin position="531"/>
        <end position="550"/>
    </location>
</feature>
<feature type="transmembrane region" description="Helical" evidence="1">
    <location>
        <begin position="784"/>
        <end position="812"/>
    </location>
</feature>
<dbReference type="Proteomes" id="UP000034601">
    <property type="component" value="Unassembled WGS sequence"/>
</dbReference>
<dbReference type="PATRIC" id="fig|1618424.3.peg.887"/>
<gene>
    <name evidence="2" type="ORF">UU29_C0011G0014</name>
</gene>
<feature type="transmembrane region" description="Helical" evidence="1">
    <location>
        <begin position="848"/>
        <end position="865"/>
    </location>
</feature>
<evidence type="ECO:0000313" key="3">
    <source>
        <dbReference type="Proteomes" id="UP000034601"/>
    </source>
</evidence>
<keyword evidence="1" id="KW-1133">Transmembrane helix</keyword>
<keyword evidence="1" id="KW-0812">Transmembrane</keyword>
<sequence length="1159" mass="132833">MVKYLVFLIISLLFLMNTDLVEAQNNSFVSVVNPVRGSDFWEMEDQKPSEAILGQMEILRQQNIPATWLVRFDVLKDPDLVKIVKSASPADEVGLFLEITPNWNKEAGVSYRQSESWHYAGSVFLIGYEIAEREKLIDSAFGNFKNVFGFYPKSVGAWWIDAYSLDYMEKKYQIEAALIVADQYTTDNYQIWGQYWSTPYYPSKVNALFPAQNKDSKLPVVMMQWASRDPINGYGDGVQESTYSLQANDYIDYHNLDINYFSKLIDLYTNQKFNQVNQVVVGLENSYSWPKYGPEYSQQMKFLASKRQSGQLKLVIMSDFAKWYKEQFPDISPEQIIIADDPKESSQKSVWFMNPYYRAGWFYNKDGSLFRDIRQYVEGQEEICLLKSCQQLNFATFPTRVLDDVTYGRRLVLDEGKISGLDIKKFGEEYLLSYTNEAGRRKEVKFLPRDIDIDGKVSSIDGLILQAINSQESTDYRSLGLTDKRSVDIVGVTVNLSWQFIKFALFVIGVLFIPGFLLARYLQSESSMFKLFISICLGFVLLTLLSYLLGYLKLGWLIFIYPFLTLAVFFIKRVYLEVDVTGQLKKILSPSYLITGAIIIGGIIFQSLGMMRSGWVYDFGIGFQGPTGHDGIWHQALVNQLVKEIPPQNPAFSGTLLNNYHYFYDLLVAQTNKISTVPILDLLYRFYPLLLSLLLGLGTYLLVTRLFKNKLITLTSLYFVYFGGSFGWIVEYLKSKSWGGESTFWVNQPVSFNLNPPFAISLVLMVAIVLLFRHLVNQGSKITCLILVLLVGSLIEFKVYAGLLVLGSLFLISLQQLIFAKKKFLLLVFIASAALSLVVFLPQNSGAGGLLVFSPFWFVHSMVDFSDRVGWLKLSQARVAYFERGEWLKFITSEALALGLFIVGNLGTRFLSFGVVGSFLKRKIWKNLEFSLIFLLSIFSLVIPLLFIQKGNNWNSIQFFYYLLYFTALASAVTIVYVIRKMNLIGNNYFRITTFSLVAAILLITPISSAATFKSSFEGQPPSGIGFAELEALEWLQKQPDGVVVTYPYDENLRKKFQAPYPLFAYETTSYVSAFSGKTTFLEDEIQQEIFQNDYKKRLVSAQDFFRGKDAEWSRKFLNDSNIKYIYLPKIFNSFLDKEKLRLDHIYNNREVDIYEVLK</sequence>
<organism evidence="2 3">
    <name type="scientific">Candidatus Daviesbacteria bacterium GW2011_GWA2_40_9</name>
    <dbReference type="NCBI Taxonomy" id="1618424"/>
    <lineage>
        <taxon>Bacteria</taxon>
        <taxon>Candidatus Daviesiibacteriota</taxon>
    </lineage>
</organism>